<dbReference type="InterPro" id="IPR001357">
    <property type="entry name" value="BRCT_dom"/>
</dbReference>
<dbReference type="OMA" id="FWIKDCL"/>
<evidence type="ECO:0000259" key="3">
    <source>
        <dbReference type="PROSITE" id="PS50172"/>
    </source>
</evidence>
<evidence type="ECO:0000313" key="5">
    <source>
        <dbReference type="Proteomes" id="UP000596661"/>
    </source>
</evidence>
<dbReference type="FunFam" id="3.40.50.10190:FF:000057">
    <property type="entry name" value="Transcription coactivator"/>
    <property type="match status" value="1"/>
</dbReference>
<dbReference type="EnsemblPlants" id="evm.model.01.2736">
    <property type="protein sequence ID" value="cds.evm.model.01.2736"/>
    <property type="gene ID" value="evm.TU.01.2736"/>
</dbReference>
<feature type="domain" description="BRCT" evidence="3">
    <location>
        <begin position="100"/>
        <end position="184"/>
    </location>
</feature>
<dbReference type="EMBL" id="UZAU01000080">
    <property type="status" value="NOT_ANNOTATED_CDS"/>
    <property type="molecule type" value="Genomic_DNA"/>
</dbReference>
<dbReference type="GO" id="GO:0007095">
    <property type="term" value="P:mitotic G2 DNA damage checkpoint signaling"/>
    <property type="evidence" value="ECO:0007669"/>
    <property type="project" value="TreeGrafter"/>
</dbReference>
<evidence type="ECO:0000256" key="2">
    <source>
        <dbReference type="SAM" id="MobiDB-lite"/>
    </source>
</evidence>
<dbReference type="FunFam" id="3.40.50.10190:FF:000052">
    <property type="entry name" value="Transcription coactivator"/>
    <property type="match status" value="1"/>
</dbReference>
<evidence type="ECO:0000313" key="4">
    <source>
        <dbReference type="EnsemblPlants" id="cds.evm.model.01.2736"/>
    </source>
</evidence>
<reference evidence="4" key="2">
    <citation type="submission" date="2021-03" db="UniProtKB">
        <authorList>
            <consortium name="EnsemblPlants"/>
        </authorList>
    </citation>
    <scope>IDENTIFICATION</scope>
</reference>
<dbReference type="Pfam" id="PF12738">
    <property type="entry name" value="PTCB-BRCT"/>
    <property type="match status" value="3"/>
</dbReference>
<evidence type="ECO:0000256" key="1">
    <source>
        <dbReference type="ARBA" id="ARBA00022737"/>
    </source>
</evidence>
<dbReference type="GO" id="GO:0033314">
    <property type="term" value="P:mitotic DNA replication checkpoint signaling"/>
    <property type="evidence" value="ECO:0007669"/>
    <property type="project" value="TreeGrafter"/>
</dbReference>
<dbReference type="PROSITE" id="PS50172">
    <property type="entry name" value="BRCT"/>
    <property type="match status" value="6"/>
</dbReference>
<feature type="domain" description="BRCT" evidence="3">
    <location>
        <begin position="2"/>
        <end position="96"/>
    </location>
</feature>
<dbReference type="InterPro" id="IPR036420">
    <property type="entry name" value="BRCT_dom_sf"/>
</dbReference>
<dbReference type="CDD" id="cd17731">
    <property type="entry name" value="BRCT_TopBP1_rpt2_like"/>
    <property type="match status" value="2"/>
</dbReference>
<dbReference type="Proteomes" id="UP000596661">
    <property type="component" value="Chromosome 1"/>
</dbReference>
<feature type="domain" description="BRCT" evidence="3">
    <location>
        <begin position="367"/>
        <end position="459"/>
    </location>
</feature>
<organism evidence="4 5">
    <name type="scientific">Cannabis sativa</name>
    <name type="common">Hemp</name>
    <name type="synonym">Marijuana</name>
    <dbReference type="NCBI Taxonomy" id="3483"/>
    <lineage>
        <taxon>Eukaryota</taxon>
        <taxon>Viridiplantae</taxon>
        <taxon>Streptophyta</taxon>
        <taxon>Embryophyta</taxon>
        <taxon>Tracheophyta</taxon>
        <taxon>Spermatophyta</taxon>
        <taxon>Magnoliopsida</taxon>
        <taxon>eudicotyledons</taxon>
        <taxon>Gunneridae</taxon>
        <taxon>Pentapetalae</taxon>
        <taxon>rosids</taxon>
        <taxon>fabids</taxon>
        <taxon>Rosales</taxon>
        <taxon>Cannabaceae</taxon>
        <taxon>Cannabis</taxon>
    </lineage>
</organism>
<feature type="domain" description="BRCT" evidence="3">
    <location>
        <begin position="568"/>
        <end position="656"/>
    </location>
</feature>
<dbReference type="InterPro" id="IPR059215">
    <property type="entry name" value="BRCT2_TopBP1-like"/>
</dbReference>
<dbReference type="GO" id="GO:0006270">
    <property type="term" value="P:DNA replication initiation"/>
    <property type="evidence" value="ECO:0007669"/>
    <property type="project" value="TreeGrafter"/>
</dbReference>
<dbReference type="FunFam" id="3.40.50.10190:FF:000061">
    <property type="entry name" value="Transcription coactivator"/>
    <property type="match status" value="1"/>
</dbReference>
<name>A0A803NMF6_CANSA</name>
<dbReference type="AlphaFoldDB" id="A0A803NMF6"/>
<protein>
    <recommendedName>
        <fullName evidence="3">BRCT domain-containing protein</fullName>
    </recommendedName>
</protein>
<proteinExistence type="predicted"/>
<accession>A0A803NMF6</accession>
<dbReference type="Gene3D" id="3.40.50.10190">
    <property type="entry name" value="BRCT domain"/>
    <property type="match status" value="6"/>
</dbReference>
<dbReference type="SMART" id="SM00292">
    <property type="entry name" value="BRCT"/>
    <property type="match status" value="6"/>
</dbReference>
<dbReference type="PANTHER" id="PTHR13561">
    <property type="entry name" value="DNA REPLICATION REGULATOR DPB11-RELATED"/>
    <property type="match status" value="1"/>
</dbReference>
<dbReference type="CDD" id="cd00027">
    <property type="entry name" value="BRCT"/>
    <property type="match status" value="1"/>
</dbReference>
<feature type="domain" description="BRCT" evidence="3">
    <location>
        <begin position="669"/>
        <end position="752"/>
    </location>
</feature>
<dbReference type="SUPFAM" id="SSF52113">
    <property type="entry name" value="BRCT domain"/>
    <property type="match status" value="5"/>
</dbReference>
<dbReference type="PANTHER" id="PTHR13561:SF20">
    <property type="entry name" value="DNA TOPOISOMERASE 2-BINDING PROTEIN 1"/>
    <property type="match status" value="1"/>
</dbReference>
<reference evidence="4" key="1">
    <citation type="submission" date="2018-11" db="EMBL/GenBank/DDBJ databases">
        <authorList>
            <person name="Grassa J C."/>
        </authorList>
    </citation>
    <scope>NUCLEOTIDE SEQUENCE [LARGE SCALE GENOMIC DNA]</scope>
</reference>
<feature type="domain" description="BRCT" evidence="3">
    <location>
        <begin position="187"/>
        <end position="261"/>
    </location>
</feature>
<keyword evidence="1" id="KW-0677">Repeat</keyword>
<dbReference type="Gramene" id="evm.model.01.2736">
    <property type="protein sequence ID" value="cds.evm.model.01.2736"/>
    <property type="gene ID" value="evm.TU.01.2736"/>
</dbReference>
<keyword evidence="5" id="KW-1185">Reference proteome</keyword>
<dbReference type="Pfam" id="PF00533">
    <property type="entry name" value="BRCT"/>
    <property type="match status" value="1"/>
</dbReference>
<sequence>MLKAKTFYGANVFMSPKLVPPEIFDALHDALKNNGAEVFLSSDLSRSGPDDFHIISSPDHEKFEDLRAKGYNLIGPQCVFSCAEEHRALPKQGFTCCLAMDGVKVLASGFDANEKGKMEKLVTAMGGVFHSKASLDVSFVIAKNVLASKYKWAVHILKKPIVTVDWLYQCWNEHRIVPQESFRLLPFSGLNICVTGIPGDERKKMEKVIIQQGGKYSAELTKKCDKYKVARRWGHIHVITRKWFDQSVVRRARLNEESYPVQGVSVSSNKGIRGVKVQLSHSKDISNLQSAPSSVATDSNSSVILSAGFMDPDVEATLSQRMCSKFPVAPVNVKQSDSEQPSLHSQISEINTINLDDCVANDSQSDDSELYLSECRILLVGFEASEMRKLVNMIRRGGGSRYAIFDDKLTHVVVGFPSEIEKKEARSLAAFGTIQVVRTTWLEDCDRKKKEVHVEQRHIAHDLLFPKGAITGLTSLNQARVSAVHPIMPSNPLSGSIRGGIGMPLPLGGSKGKKPEINTTDVNIMATAAKSSQQSNVTAVNKKSKGRVSDKNKAPKRVQLGSSTQNGKTSNVFSGKIFGFSSSFPEERKGEIVQWIKQGGGEVVDAFLKQSVNFTVECHGVIPKLVYASQTTCVSSHWIRSCLEDGCLLNVNDHILYSPLPCWIPFPGFENFRFCVSQYEEKDRLLLRNLCFVLGTKLVERLTNKVTHLICKFASGPKYEAACKWGIHTITSDWIYDCVKQNKLVPLNQFSPKEITAEDQEAGLCTVSQFPTQAVRMISGDIPSPFPSQLEETKTSLTGIIGSRTKSFREGAKHTSALYKKARLLEDDGQRDLLSSAVHPSVSITNANSIRDDVSKDTDEVSHVVPDVASAIEDLLEQTSKIHDQKSPGSTGCDESLLPSNCSTLGQDHSDTHSIVGLSKHWLNRSKDDNHNSFGDGNMGMHDGFSETQTDSQVVGYEEDLSGRQMLIDRVRTRSNMT</sequence>
<feature type="region of interest" description="Disordered" evidence="2">
    <location>
        <begin position="533"/>
        <end position="566"/>
    </location>
</feature>